<comment type="caution">
    <text evidence="4">The sequence shown here is derived from an EMBL/GenBank/DDBJ whole genome shotgun (WGS) entry which is preliminary data.</text>
</comment>
<keyword evidence="3" id="KW-0949">S-adenosyl-L-methionine</keyword>
<gene>
    <name evidence="4" type="ORF">BJ959_002109</name>
</gene>
<proteinExistence type="predicted"/>
<reference evidence="4 5" key="1">
    <citation type="submission" date="2020-08" db="EMBL/GenBank/DDBJ databases">
        <title>Sequencing the genomes of 1000 actinobacteria strains.</title>
        <authorList>
            <person name="Klenk H.-P."/>
        </authorList>
    </citation>
    <scope>NUCLEOTIDE SEQUENCE [LARGE SCALE GENOMIC DNA]</scope>
    <source>
        <strain evidence="4 5">DSM 23889</strain>
    </source>
</reference>
<evidence type="ECO:0000313" key="5">
    <source>
        <dbReference type="Proteomes" id="UP000552883"/>
    </source>
</evidence>
<dbReference type="PROSITE" id="PS51682">
    <property type="entry name" value="SAM_OMT_I"/>
    <property type="match status" value="1"/>
</dbReference>
<dbReference type="AlphaFoldDB" id="A0A840X7T1"/>
<dbReference type="CDD" id="cd02440">
    <property type="entry name" value="AdoMet_MTases"/>
    <property type="match status" value="1"/>
</dbReference>
<sequence>MASKDLSWKFVEDRTVEPDVIRGARAQSLELGVEPISAATGAQLAVITAALAAEQLIEIGTGVGVSGLWLLQGAPDAQLTSIDVEADHHEAARRHFTDAGHPAARVRLITGRASEVLPRMNEGSYDAVLIDADPASIAEYLEHALRLVRPGGAVLLPHALWHDAVPDPARRDGVTAELRGILAELLESTAVRTAVSPVGDGLLQIVTAR</sequence>
<evidence type="ECO:0000256" key="3">
    <source>
        <dbReference type="ARBA" id="ARBA00022691"/>
    </source>
</evidence>
<evidence type="ECO:0000256" key="1">
    <source>
        <dbReference type="ARBA" id="ARBA00022603"/>
    </source>
</evidence>
<dbReference type="GO" id="GO:0032259">
    <property type="term" value="P:methylation"/>
    <property type="evidence" value="ECO:0007669"/>
    <property type="project" value="UniProtKB-KW"/>
</dbReference>
<protein>
    <submittedName>
        <fullName evidence="4">Putative O-methyltransferase YrrM</fullName>
    </submittedName>
</protein>
<evidence type="ECO:0000313" key="4">
    <source>
        <dbReference type="EMBL" id="MBB5618613.1"/>
    </source>
</evidence>
<dbReference type="EMBL" id="JACHBS010000001">
    <property type="protein sequence ID" value="MBB5618613.1"/>
    <property type="molecule type" value="Genomic_DNA"/>
</dbReference>
<keyword evidence="2 4" id="KW-0808">Transferase</keyword>
<keyword evidence="1 4" id="KW-0489">Methyltransferase</keyword>
<dbReference type="GO" id="GO:0008171">
    <property type="term" value="F:O-methyltransferase activity"/>
    <property type="evidence" value="ECO:0007669"/>
    <property type="project" value="InterPro"/>
</dbReference>
<dbReference type="RefSeq" id="WP_153981822.1">
    <property type="nucleotide sequence ID" value="NZ_BAAANZ010000003.1"/>
</dbReference>
<dbReference type="InterPro" id="IPR002935">
    <property type="entry name" value="SAM_O-MeTrfase"/>
</dbReference>
<dbReference type="SUPFAM" id="SSF53335">
    <property type="entry name" value="S-adenosyl-L-methionine-dependent methyltransferases"/>
    <property type="match status" value="1"/>
</dbReference>
<evidence type="ECO:0000256" key="2">
    <source>
        <dbReference type="ARBA" id="ARBA00022679"/>
    </source>
</evidence>
<dbReference type="Proteomes" id="UP000552883">
    <property type="component" value="Unassembled WGS sequence"/>
</dbReference>
<dbReference type="InterPro" id="IPR029063">
    <property type="entry name" value="SAM-dependent_MTases_sf"/>
</dbReference>
<name>A0A840X7T1_9MICO</name>
<dbReference type="Gene3D" id="3.40.50.150">
    <property type="entry name" value="Vaccinia Virus protein VP39"/>
    <property type="match status" value="1"/>
</dbReference>
<accession>A0A840X7T1</accession>
<keyword evidence="5" id="KW-1185">Reference proteome</keyword>
<dbReference type="Pfam" id="PF01596">
    <property type="entry name" value="Methyltransf_3"/>
    <property type="match status" value="1"/>
</dbReference>
<dbReference type="PANTHER" id="PTHR10509:SF85">
    <property type="entry name" value="O-METHYLTRANSFERASE RV1220C-RELATED"/>
    <property type="match status" value="1"/>
</dbReference>
<dbReference type="InterPro" id="IPR050362">
    <property type="entry name" value="Cation-dep_OMT"/>
</dbReference>
<dbReference type="PANTHER" id="PTHR10509">
    <property type="entry name" value="O-METHYLTRANSFERASE-RELATED"/>
    <property type="match status" value="1"/>
</dbReference>
<dbReference type="GO" id="GO:0008757">
    <property type="term" value="F:S-adenosylmethionine-dependent methyltransferase activity"/>
    <property type="evidence" value="ECO:0007669"/>
    <property type="project" value="TreeGrafter"/>
</dbReference>
<dbReference type="OrthoDB" id="4774874at2"/>
<organism evidence="4 5">
    <name type="scientific">Microcella frigidaquae</name>
    <dbReference type="NCBI Taxonomy" id="424758"/>
    <lineage>
        <taxon>Bacteria</taxon>
        <taxon>Bacillati</taxon>
        <taxon>Actinomycetota</taxon>
        <taxon>Actinomycetes</taxon>
        <taxon>Micrococcales</taxon>
        <taxon>Microbacteriaceae</taxon>
        <taxon>Microcella</taxon>
    </lineage>
</organism>